<sequence>MAPLARRRKKRKPWNGAPGKCGPRGGDADTPRQHLRRALCVARTYAQSWAPGPAAAKGTARGRKKGPQRARSPKYGPPPDQETLRAAVAQQM</sequence>
<reference evidence="2" key="1">
    <citation type="journal article" date="2022" name="bioRxiv">
        <title>Sequencing and chromosome-scale assembly of the giantPleurodeles waltlgenome.</title>
        <authorList>
            <person name="Brown T."/>
            <person name="Elewa A."/>
            <person name="Iarovenko S."/>
            <person name="Subramanian E."/>
            <person name="Araus A.J."/>
            <person name="Petzold A."/>
            <person name="Susuki M."/>
            <person name="Suzuki K.-i.T."/>
            <person name="Hayashi T."/>
            <person name="Toyoda A."/>
            <person name="Oliveira C."/>
            <person name="Osipova E."/>
            <person name="Leigh N.D."/>
            <person name="Simon A."/>
            <person name="Yun M.H."/>
        </authorList>
    </citation>
    <scope>NUCLEOTIDE SEQUENCE</scope>
    <source>
        <strain evidence="2">20211129_DDA</strain>
        <tissue evidence="2">Liver</tissue>
    </source>
</reference>
<feature type="region of interest" description="Disordered" evidence="1">
    <location>
        <begin position="47"/>
        <end position="92"/>
    </location>
</feature>
<feature type="compositionally biased region" description="Basic residues" evidence="1">
    <location>
        <begin position="1"/>
        <end position="13"/>
    </location>
</feature>
<feature type="compositionally biased region" description="Basic residues" evidence="1">
    <location>
        <begin position="60"/>
        <end position="72"/>
    </location>
</feature>
<feature type="region of interest" description="Disordered" evidence="1">
    <location>
        <begin position="1"/>
        <end position="33"/>
    </location>
</feature>
<protein>
    <submittedName>
        <fullName evidence="2">Uncharacterized protein</fullName>
    </submittedName>
</protein>
<organism evidence="2 3">
    <name type="scientific">Pleurodeles waltl</name>
    <name type="common">Iberian ribbed newt</name>
    <dbReference type="NCBI Taxonomy" id="8319"/>
    <lineage>
        <taxon>Eukaryota</taxon>
        <taxon>Metazoa</taxon>
        <taxon>Chordata</taxon>
        <taxon>Craniata</taxon>
        <taxon>Vertebrata</taxon>
        <taxon>Euteleostomi</taxon>
        <taxon>Amphibia</taxon>
        <taxon>Batrachia</taxon>
        <taxon>Caudata</taxon>
        <taxon>Salamandroidea</taxon>
        <taxon>Salamandridae</taxon>
        <taxon>Pleurodelinae</taxon>
        <taxon>Pleurodeles</taxon>
    </lineage>
</organism>
<feature type="compositionally biased region" description="Low complexity" evidence="1">
    <location>
        <begin position="50"/>
        <end position="59"/>
    </location>
</feature>
<dbReference type="EMBL" id="JANPWB010000011">
    <property type="protein sequence ID" value="KAJ1133192.1"/>
    <property type="molecule type" value="Genomic_DNA"/>
</dbReference>
<evidence type="ECO:0000313" key="2">
    <source>
        <dbReference type="EMBL" id="KAJ1133192.1"/>
    </source>
</evidence>
<keyword evidence="3" id="KW-1185">Reference proteome</keyword>
<gene>
    <name evidence="2" type="ORF">NDU88_011489</name>
</gene>
<proteinExistence type="predicted"/>
<dbReference type="Proteomes" id="UP001066276">
    <property type="component" value="Chromosome 7"/>
</dbReference>
<accession>A0AAV7Q0T1</accession>
<name>A0AAV7Q0T1_PLEWA</name>
<comment type="caution">
    <text evidence="2">The sequence shown here is derived from an EMBL/GenBank/DDBJ whole genome shotgun (WGS) entry which is preliminary data.</text>
</comment>
<evidence type="ECO:0000256" key="1">
    <source>
        <dbReference type="SAM" id="MobiDB-lite"/>
    </source>
</evidence>
<dbReference type="AlphaFoldDB" id="A0AAV7Q0T1"/>
<evidence type="ECO:0000313" key="3">
    <source>
        <dbReference type="Proteomes" id="UP001066276"/>
    </source>
</evidence>